<feature type="domain" description="Peptide methionine sulphoxide reductase MsrA" evidence="6">
    <location>
        <begin position="34"/>
        <end position="185"/>
    </location>
</feature>
<dbReference type="GO" id="GO:0033744">
    <property type="term" value="F:L-methionine:thioredoxin-disulfide S-oxidoreductase activity"/>
    <property type="evidence" value="ECO:0007669"/>
    <property type="project" value="RHEA"/>
</dbReference>
<dbReference type="InterPro" id="IPR036509">
    <property type="entry name" value="Met_Sox_Rdtase_MsrA_sf"/>
</dbReference>
<dbReference type="HAMAP" id="MF_01401">
    <property type="entry name" value="MsrA"/>
    <property type="match status" value="1"/>
</dbReference>
<evidence type="ECO:0000313" key="8">
    <source>
        <dbReference type="Proteomes" id="UP000005583"/>
    </source>
</evidence>
<evidence type="ECO:0000256" key="1">
    <source>
        <dbReference type="ARBA" id="ARBA00005591"/>
    </source>
</evidence>
<dbReference type="AlphaFoldDB" id="C2EK86"/>
<evidence type="ECO:0000259" key="6">
    <source>
        <dbReference type="Pfam" id="PF01625"/>
    </source>
</evidence>
<dbReference type="eggNOG" id="COG0225">
    <property type="taxonomic scope" value="Bacteria"/>
</dbReference>
<dbReference type="PATRIC" id="fig|525365.8.peg.1438"/>
<evidence type="ECO:0000256" key="4">
    <source>
        <dbReference type="ARBA" id="ARBA00048782"/>
    </source>
</evidence>
<dbReference type="PANTHER" id="PTHR43774">
    <property type="entry name" value="PEPTIDE METHIONINE SULFOXIDE REDUCTASE"/>
    <property type="match status" value="1"/>
</dbReference>
<comment type="similarity">
    <text evidence="1 5">Belongs to the MsrA Met sulfoxide reductase family.</text>
</comment>
<dbReference type="FunFam" id="3.30.1060.10:FF:000003">
    <property type="entry name" value="Peptide methionine sulfoxide reductase MsrA"/>
    <property type="match status" value="1"/>
</dbReference>
<dbReference type="PANTHER" id="PTHR43774:SF1">
    <property type="entry name" value="PEPTIDE METHIONINE SULFOXIDE REDUCTASE MSRA 2"/>
    <property type="match status" value="1"/>
</dbReference>
<organism evidence="7 8">
    <name type="scientific">Lactobacillus ultunensis DSM 16047</name>
    <dbReference type="NCBI Taxonomy" id="525365"/>
    <lineage>
        <taxon>Bacteria</taxon>
        <taxon>Bacillati</taxon>
        <taxon>Bacillota</taxon>
        <taxon>Bacilli</taxon>
        <taxon>Lactobacillales</taxon>
        <taxon>Lactobacillaceae</taxon>
        <taxon>Lactobacillus</taxon>
    </lineage>
</organism>
<keyword evidence="8" id="KW-1185">Reference proteome</keyword>
<dbReference type="Proteomes" id="UP000005583">
    <property type="component" value="Unassembled WGS sequence"/>
</dbReference>
<evidence type="ECO:0000256" key="5">
    <source>
        <dbReference type="HAMAP-Rule" id="MF_01401"/>
    </source>
</evidence>
<feature type="active site" evidence="5">
    <location>
        <position position="41"/>
    </location>
</feature>
<comment type="caution">
    <text evidence="7">The sequence shown here is derived from an EMBL/GenBank/DDBJ whole genome shotgun (WGS) entry which is preliminary data.</text>
</comment>
<accession>C2EK86</accession>
<gene>
    <name evidence="5 7" type="primary">msrA</name>
    <name evidence="7" type="ORF">HMPREF0548_0082</name>
</gene>
<dbReference type="GO" id="GO:0008113">
    <property type="term" value="F:peptide-methionine (S)-S-oxide reductase activity"/>
    <property type="evidence" value="ECO:0007669"/>
    <property type="project" value="UniProtKB-UniRule"/>
</dbReference>
<comment type="catalytic activity">
    <reaction evidence="3 5">
        <text>L-methionyl-[protein] + [thioredoxin]-disulfide + H2O = L-methionyl-(S)-S-oxide-[protein] + [thioredoxin]-dithiol</text>
        <dbReference type="Rhea" id="RHEA:14217"/>
        <dbReference type="Rhea" id="RHEA-COMP:10698"/>
        <dbReference type="Rhea" id="RHEA-COMP:10700"/>
        <dbReference type="Rhea" id="RHEA-COMP:12313"/>
        <dbReference type="Rhea" id="RHEA-COMP:12315"/>
        <dbReference type="ChEBI" id="CHEBI:15377"/>
        <dbReference type="ChEBI" id="CHEBI:16044"/>
        <dbReference type="ChEBI" id="CHEBI:29950"/>
        <dbReference type="ChEBI" id="CHEBI:44120"/>
        <dbReference type="ChEBI" id="CHEBI:50058"/>
        <dbReference type="EC" id="1.8.4.11"/>
    </reaction>
</comment>
<protein>
    <recommendedName>
        <fullName evidence="5">Peptide methionine sulfoxide reductase MsrA</fullName>
        <shortName evidence="5">Protein-methionine-S-oxide reductase</shortName>
        <ecNumber evidence="5">1.8.4.11</ecNumber>
    </recommendedName>
    <alternativeName>
        <fullName evidence="5">Peptide-methionine (S)-S-oxide reductase</fullName>
        <shortName evidence="5">Peptide Met(O) reductase</shortName>
    </alternativeName>
</protein>
<evidence type="ECO:0000256" key="2">
    <source>
        <dbReference type="ARBA" id="ARBA00023002"/>
    </source>
</evidence>
<dbReference type="InterPro" id="IPR002569">
    <property type="entry name" value="Met_Sox_Rdtase_MsrA_dom"/>
</dbReference>
<comment type="function">
    <text evidence="5">Has an important function as a repair enzyme for proteins that have been inactivated by oxidation. Catalyzes the reversible oxidation-reduction of methionine sulfoxide in proteins to methionine.</text>
</comment>
<dbReference type="EMBL" id="ACGU01000009">
    <property type="protein sequence ID" value="EEJ73101.1"/>
    <property type="molecule type" value="Genomic_DNA"/>
</dbReference>
<dbReference type="NCBIfam" id="TIGR00401">
    <property type="entry name" value="msrA"/>
    <property type="match status" value="1"/>
</dbReference>
<dbReference type="HOGENOM" id="CLU_031040_10_1_9"/>
<name>C2EK86_9LACO</name>
<evidence type="ECO:0000313" key="7">
    <source>
        <dbReference type="EMBL" id="EEJ73101.1"/>
    </source>
</evidence>
<proteinExistence type="inferred from homology"/>
<keyword evidence="2 5" id="KW-0560">Oxidoreductase</keyword>
<dbReference type="Gene3D" id="3.30.1060.10">
    <property type="entry name" value="Peptide methionine sulphoxide reductase MsrA"/>
    <property type="match status" value="1"/>
</dbReference>
<comment type="catalytic activity">
    <reaction evidence="4 5">
        <text>[thioredoxin]-disulfide + L-methionine + H2O = L-methionine (S)-S-oxide + [thioredoxin]-dithiol</text>
        <dbReference type="Rhea" id="RHEA:19993"/>
        <dbReference type="Rhea" id="RHEA-COMP:10698"/>
        <dbReference type="Rhea" id="RHEA-COMP:10700"/>
        <dbReference type="ChEBI" id="CHEBI:15377"/>
        <dbReference type="ChEBI" id="CHEBI:29950"/>
        <dbReference type="ChEBI" id="CHEBI:50058"/>
        <dbReference type="ChEBI" id="CHEBI:57844"/>
        <dbReference type="ChEBI" id="CHEBI:58772"/>
        <dbReference type="EC" id="1.8.4.11"/>
    </reaction>
</comment>
<evidence type="ECO:0000256" key="3">
    <source>
        <dbReference type="ARBA" id="ARBA00047806"/>
    </source>
</evidence>
<dbReference type="Pfam" id="PF01625">
    <property type="entry name" value="PMSR"/>
    <property type="match status" value="1"/>
</dbReference>
<reference evidence="7 8" key="1">
    <citation type="submission" date="2009-01" db="EMBL/GenBank/DDBJ databases">
        <authorList>
            <person name="Qin X."/>
            <person name="Bachman B."/>
            <person name="Battles P."/>
            <person name="Bell A."/>
            <person name="Bess C."/>
            <person name="Bickham C."/>
            <person name="Chaboub L."/>
            <person name="Chen D."/>
            <person name="Coyle M."/>
            <person name="Deiros D.R."/>
            <person name="Dinh H."/>
            <person name="Forbes L."/>
            <person name="Fowler G."/>
            <person name="Francisco L."/>
            <person name="Fu Q."/>
            <person name="Gubbala S."/>
            <person name="Hale W."/>
            <person name="Han Y."/>
            <person name="Hemphill L."/>
            <person name="Highlander S.K."/>
            <person name="Hirani K."/>
            <person name="Hogues M."/>
            <person name="Jackson L."/>
            <person name="Jakkamsetti A."/>
            <person name="Javaid M."/>
            <person name="Jiang H."/>
            <person name="Korchina V."/>
            <person name="Kovar C."/>
            <person name="Lara F."/>
            <person name="Lee S."/>
            <person name="Mata R."/>
            <person name="Mathew T."/>
            <person name="Moen C."/>
            <person name="Morales K."/>
            <person name="Munidasa M."/>
            <person name="Nazareth L."/>
            <person name="Ngo R."/>
            <person name="Nguyen L."/>
            <person name="Okwuonu G."/>
            <person name="Ongeri F."/>
            <person name="Patil S."/>
            <person name="Petrosino J."/>
            <person name="Pham C."/>
            <person name="Pham P."/>
            <person name="Pu L.-L."/>
            <person name="Puazo M."/>
            <person name="Raj R."/>
            <person name="Reid J."/>
            <person name="Rouhana J."/>
            <person name="Saada N."/>
            <person name="Shang Y."/>
            <person name="Simmons D."/>
            <person name="Thornton R."/>
            <person name="Warren J."/>
            <person name="Weissenberger G."/>
            <person name="Zhang J."/>
            <person name="Zhang L."/>
            <person name="Zhou C."/>
            <person name="Zhu D."/>
            <person name="Muzny D."/>
            <person name="Worley K."/>
            <person name="Gibbs R."/>
        </authorList>
    </citation>
    <scope>NUCLEOTIDE SEQUENCE [LARGE SCALE GENOMIC DNA]</scope>
    <source>
        <strain evidence="7 8">DSM 16047</strain>
    </source>
</reference>
<sequence>MPEILLKKGEYERMTENNKQAKSTDTKAKAHYDTAIFAGGCFWCMVEPFDTVDGVEKVVSGYTGGHVANPTYEQVCTGTTGHTEAVKITYDPSKISYEKLLDYYWQVTDPTDAMGQFQDRGDNYRPVIFYNSEMQKEAAEESKQRLADSGFFDKPIVTQIEKDKPFYPAEEYHQNFYKKNPERYALEEAGGRADYIKKHWNK</sequence>
<dbReference type="SUPFAM" id="SSF55068">
    <property type="entry name" value="Peptide methionine sulfoxide reductase"/>
    <property type="match status" value="1"/>
</dbReference>
<dbReference type="STRING" id="525365.HMPREF0548_0082"/>
<dbReference type="EC" id="1.8.4.11" evidence="5"/>